<dbReference type="GO" id="GO:0010181">
    <property type="term" value="F:FMN binding"/>
    <property type="evidence" value="ECO:0007669"/>
    <property type="project" value="InterPro"/>
</dbReference>
<dbReference type="SUPFAM" id="SSF52218">
    <property type="entry name" value="Flavoproteins"/>
    <property type="match status" value="1"/>
</dbReference>
<evidence type="ECO:0000259" key="1">
    <source>
        <dbReference type="PROSITE" id="PS50902"/>
    </source>
</evidence>
<organism evidence="2 3">
    <name type="scientific">Microbacterium caowuchunii</name>
    <dbReference type="NCBI Taxonomy" id="2614638"/>
    <lineage>
        <taxon>Bacteria</taxon>
        <taxon>Bacillati</taxon>
        <taxon>Actinomycetota</taxon>
        <taxon>Actinomycetes</taxon>
        <taxon>Micrococcales</taxon>
        <taxon>Microbacteriaceae</taxon>
        <taxon>Microbacterium</taxon>
    </lineage>
</organism>
<dbReference type="InterPro" id="IPR026816">
    <property type="entry name" value="Flavodoxin_dom"/>
</dbReference>
<dbReference type="InterPro" id="IPR008254">
    <property type="entry name" value="Flavodoxin/NO_synth"/>
</dbReference>
<gene>
    <name evidence="2" type="ORF">F6B40_01035</name>
</gene>
<dbReference type="PROSITE" id="PS00201">
    <property type="entry name" value="FLAVODOXIN"/>
    <property type="match status" value="1"/>
</dbReference>
<comment type="caution">
    <text evidence="2">The sequence shown here is derived from an EMBL/GenBank/DDBJ whole genome shotgun (WGS) entry which is preliminary data.</text>
</comment>
<evidence type="ECO:0000313" key="2">
    <source>
        <dbReference type="EMBL" id="KAA9136007.1"/>
    </source>
</evidence>
<proteinExistence type="predicted"/>
<keyword evidence="3" id="KW-1185">Reference proteome</keyword>
<dbReference type="Pfam" id="PF12724">
    <property type="entry name" value="Flavodoxin_5"/>
    <property type="match status" value="1"/>
</dbReference>
<dbReference type="InterPro" id="IPR029039">
    <property type="entry name" value="Flavoprotein-like_sf"/>
</dbReference>
<dbReference type="Proteomes" id="UP000326838">
    <property type="component" value="Unassembled WGS sequence"/>
</dbReference>
<name>A0A5N0TP62_9MICO</name>
<dbReference type="PROSITE" id="PS50902">
    <property type="entry name" value="FLAVODOXIN_LIKE"/>
    <property type="match status" value="1"/>
</dbReference>
<dbReference type="InterPro" id="IPR001226">
    <property type="entry name" value="Flavodoxin_CS"/>
</dbReference>
<dbReference type="EMBL" id="VYUY01000003">
    <property type="protein sequence ID" value="KAA9136007.1"/>
    <property type="molecule type" value="Genomic_DNA"/>
</dbReference>
<accession>A0A5N0TP62</accession>
<sequence>MRALVVYESLWGNTEQLARAISVALRGWGSVEVVDSDAAPLAVEAYDLLVVGAPTHAFSMSRAATRADAVTSHGAPHEPARGIREWLEALNRPPRPIPVLVFDTRVDRPRLPGSAAKAARHELRALGFGTSVAPETFRVRGYEGPLRDGERERAAAWASRAVARLDPAPPAIA</sequence>
<dbReference type="AlphaFoldDB" id="A0A5N0TP62"/>
<protein>
    <recommendedName>
        <fullName evidence="1">Flavodoxin-like domain-containing protein</fullName>
    </recommendedName>
</protein>
<feature type="domain" description="Flavodoxin-like" evidence="1">
    <location>
        <begin position="3"/>
        <end position="162"/>
    </location>
</feature>
<evidence type="ECO:0000313" key="3">
    <source>
        <dbReference type="Proteomes" id="UP000326838"/>
    </source>
</evidence>
<dbReference type="GO" id="GO:0009055">
    <property type="term" value="F:electron transfer activity"/>
    <property type="evidence" value="ECO:0007669"/>
    <property type="project" value="InterPro"/>
</dbReference>
<dbReference type="Gene3D" id="3.40.50.360">
    <property type="match status" value="1"/>
</dbReference>
<reference evidence="3" key="1">
    <citation type="submission" date="2019-09" db="EMBL/GenBank/DDBJ databases">
        <title>Mumia zhuanghuii sp. nov. isolated from the intestinal contents of plateau pika (Ochotona curzoniae) in the Qinghai-Tibet plateau of China.</title>
        <authorList>
            <person name="Tian Z."/>
        </authorList>
    </citation>
    <scope>NUCLEOTIDE SEQUENCE [LARGE SCALE GENOMIC DNA]</scope>
    <source>
        <strain evidence="3">L-033</strain>
    </source>
</reference>